<evidence type="ECO:0000259" key="6">
    <source>
        <dbReference type="PROSITE" id="PS50222"/>
    </source>
</evidence>
<keyword evidence="5" id="KW-0472">Membrane</keyword>
<evidence type="ECO:0000313" key="7">
    <source>
        <dbReference type="EMBL" id="KAG6476446.1"/>
    </source>
</evidence>
<dbReference type="EMBL" id="JACMSC010000018">
    <property type="protein sequence ID" value="KAG6476446.1"/>
    <property type="molecule type" value="Genomic_DNA"/>
</dbReference>
<name>A0A8J5KBL8_ZINOF</name>
<keyword evidence="8" id="KW-1185">Reference proteome</keyword>
<sequence>MDPSELKRVFQMFDRNGDGSITKKELQDSLKNLGIHIAEEELAAMIEKIDVNGDGCVDMEEFGILYQSIMDERDEDPEEDMREAFNVFDQNGDGFITVEELRSVLSSLGLKQGRTVEDCKKMISKVDVDGDGKLAYPHPCNARWSLGLGYVILTDVPADASSPATESLSLSAATFRCPSRRLLTSELPLPEARPPGRRRRHCRVSSHQRPMPEASLRLCPIVLASTWSPRALPPRRRHQMNLAEQFQPCPSSESNSAIDRLFWAKFCASEVLLAIAALAVLFVDDPWLRPTFRSKVPADTSSPATESLSLSAATFRCPSRRLLTSELPLAEARPPGRRRRHCRVSSRQRPMPEASLRLCPILLASTWSPRALPPRQRHQMNLAEQFQPCPSSESNSAIDRLFWAKFCASEVLLAIAALAVLFMDDPWLRPTFRSKVPGDASSPATESLSLSAATFRCPSRHLLTSELPLAEARSPGRRRRHYRVSSRQRPMPEASLRLCPILLASTWSPRALPPRRRHQMNLAEQFQPCPSSESNSAIDRLFWAKFCASEVLLAIAALAVLFVDDPWLRPTFRSKVIL</sequence>
<dbReference type="PANTHER" id="PTHR10891">
    <property type="entry name" value="EF-HAND CALCIUM-BINDING DOMAIN CONTAINING PROTEIN"/>
    <property type="match status" value="1"/>
</dbReference>
<keyword evidence="4" id="KW-0106">Calcium</keyword>
<dbReference type="SUPFAM" id="SSF47473">
    <property type="entry name" value="EF-hand"/>
    <property type="match status" value="1"/>
</dbReference>
<protein>
    <recommendedName>
        <fullName evidence="6">EF-hand domain-containing protein</fullName>
    </recommendedName>
</protein>
<reference evidence="7 8" key="1">
    <citation type="submission" date="2020-08" db="EMBL/GenBank/DDBJ databases">
        <title>Plant Genome Project.</title>
        <authorList>
            <person name="Zhang R.-G."/>
        </authorList>
    </citation>
    <scope>NUCLEOTIDE SEQUENCE [LARGE SCALE GENOMIC DNA]</scope>
    <source>
        <tissue evidence="7">Rhizome</tissue>
    </source>
</reference>
<accession>A0A8J5KBL8</accession>
<evidence type="ECO:0000256" key="3">
    <source>
        <dbReference type="ARBA" id="ARBA00022737"/>
    </source>
</evidence>
<dbReference type="AlphaFoldDB" id="A0A8J5KBL8"/>
<proteinExistence type="predicted"/>
<dbReference type="CDD" id="cd00051">
    <property type="entry name" value="EFh"/>
    <property type="match status" value="1"/>
</dbReference>
<keyword evidence="3" id="KW-0677">Repeat</keyword>
<dbReference type="Proteomes" id="UP000734854">
    <property type="component" value="Unassembled WGS sequence"/>
</dbReference>
<feature type="transmembrane region" description="Helical" evidence="5">
    <location>
        <begin position="261"/>
        <end position="283"/>
    </location>
</feature>
<evidence type="ECO:0000313" key="8">
    <source>
        <dbReference type="Proteomes" id="UP000734854"/>
    </source>
</evidence>
<dbReference type="PROSITE" id="PS00018">
    <property type="entry name" value="EF_HAND_1"/>
    <property type="match status" value="3"/>
</dbReference>
<feature type="domain" description="EF-hand" evidence="6">
    <location>
        <begin position="37"/>
        <end position="72"/>
    </location>
</feature>
<dbReference type="FunFam" id="1.10.238.10:FF:000231">
    <property type="entry name" value="Calmodulin-like protein 3"/>
    <property type="match status" value="1"/>
</dbReference>
<dbReference type="InterPro" id="IPR011992">
    <property type="entry name" value="EF-hand-dom_pair"/>
</dbReference>
<dbReference type="FunFam" id="1.10.238.10:FF:000089">
    <property type="entry name" value="calmodulin-like protein 3"/>
    <property type="match status" value="1"/>
</dbReference>
<dbReference type="Gene3D" id="1.10.238.10">
    <property type="entry name" value="EF-hand"/>
    <property type="match status" value="2"/>
</dbReference>
<dbReference type="PROSITE" id="PS50222">
    <property type="entry name" value="EF_HAND_2"/>
    <property type="match status" value="3"/>
</dbReference>
<dbReference type="SMART" id="SM00054">
    <property type="entry name" value="EFh"/>
    <property type="match status" value="4"/>
</dbReference>
<evidence type="ECO:0000256" key="1">
    <source>
        <dbReference type="ARBA" id="ARBA00003291"/>
    </source>
</evidence>
<dbReference type="GO" id="GO:0005509">
    <property type="term" value="F:calcium ion binding"/>
    <property type="evidence" value="ECO:0007669"/>
    <property type="project" value="InterPro"/>
</dbReference>
<keyword evidence="2" id="KW-0479">Metal-binding</keyword>
<comment type="function">
    <text evidence="1">Potential calcium sensor.</text>
</comment>
<dbReference type="InterPro" id="IPR039647">
    <property type="entry name" value="EF_hand_pair_protein_CML-like"/>
</dbReference>
<feature type="domain" description="EF-hand" evidence="6">
    <location>
        <begin position="76"/>
        <end position="111"/>
    </location>
</feature>
<organism evidence="7 8">
    <name type="scientific">Zingiber officinale</name>
    <name type="common">Ginger</name>
    <name type="synonym">Amomum zingiber</name>
    <dbReference type="NCBI Taxonomy" id="94328"/>
    <lineage>
        <taxon>Eukaryota</taxon>
        <taxon>Viridiplantae</taxon>
        <taxon>Streptophyta</taxon>
        <taxon>Embryophyta</taxon>
        <taxon>Tracheophyta</taxon>
        <taxon>Spermatophyta</taxon>
        <taxon>Magnoliopsida</taxon>
        <taxon>Liliopsida</taxon>
        <taxon>Zingiberales</taxon>
        <taxon>Zingiberaceae</taxon>
        <taxon>Zingiber</taxon>
    </lineage>
</organism>
<comment type="caution">
    <text evidence="7">The sequence shown here is derived from an EMBL/GenBank/DDBJ whole genome shotgun (WGS) entry which is preliminary data.</text>
</comment>
<gene>
    <name evidence="7" type="ORF">ZIOFF_065687</name>
</gene>
<dbReference type="Pfam" id="PF13499">
    <property type="entry name" value="EF-hand_7"/>
    <property type="match status" value="2"/>
</dbReference>
<evidence type="ECO:0000256" key="4">
    <source>
        <dbReference type="ARBA" id="ARBA00022837"/>
    </source>
</evidence>
<keyword evidence="5" id="KW-1133">Transmembrane helix</keyword>
<feature type="domain" description="EF-hand" evidence="6">
    <location>
        <begin position="1"/>
        <end position="36"/>
    </location>
</feature>
<keyword evidence="5" id="KW-0812">Transmembrane</keyword>
<evidence type="ECO:0000256" key="2">
    <source>
        <dbReference type="ARBA" id="ARBA00022723"/>
    </source>
</evidence>
<feature type="transmembrane region" description="Helical" evidence="5">
    <location>
        <begin position="402"/>
        <end position="423"/>
    </location>
</feature>
<feature type="transmembrane region" description="Helical" evidence="5">
    <location>
        <begin position="542"/>
        <end position="563"/>
    </location>
</feature>
<evidence type="ECO:0000256" key="5">
    <source>
        <dbReference type="SAM" id="Phobius"/>
    </source>
</evidence>
<dbReference type="InterPro" id="IPR018247">
    <property type="entry name" value="EF_Hand_1_Ca_BS"/>
</dbReference>
<dbReference type="InterPro" id="IPR002048">
    <property type="entry name" value="EF_hand_dom"/>
</dbReference>